<feature type="compositionally biased region" description="Low complexity" evidence="1">
    <location>
        <begin position="26"/>
        <end position="41"/>
    </location>
</feature>
<gene>
    <name evidence="2" type="ORF">NDU88_003386</name>
</gene>
<comment type="caution">
    <text evidence="2">The sequence shown here is derived from an EMBL/GenBank/DDBJ whole genome shotgun (WGS) entry which is preliminary data.</text>
</comment>
<reference evidence="2" key="1">
    <citation type="journal article" date="2022" name="bioRxiv">
        <title>Sequencing and chromosome-scale assembly of the giantPleurodeles waltlgenome.</title>
        <authorList>
            <person name="Brown T."/>
            <person name="Elewa A."/>
            <person name="Iarovenko S."/>
            <person name="Subramanian E."/>
            <person name="Araus A.J."/>
            <person name="Petzold A."/>
            <person name="Susuki M."/>
            <person name="Suzuki K.-i.T."/>
            <person name="Hayashi T."/>
            <person name="Toyoda A."/>
            <person name="Oliveira C."/>
            <person name="Osipova E."/>
            <person name="Leigh N.D."/>
            <person name="Simon A."/>
            <person name="Yun M.H."/>
        </authorList>
    </citation>
    <scope>NUCLEOTIDE SEQUENCE</scope>
    <source>
        <strain evidence="2">20211129_DDA</strain>
        <tissue evidence="2">Liver</tissue>
    </source>
</reference>
<dbReference type="AlphaFoldDB" id="A0AAV7RGM6"/>
<dbReference type="EMBL" id="JANPWB010000009">
    <property type="protein sequence ID" value="KAJ1150596.1"/>
    <property type="molecule type" value="Genomic_DNA"/>
</dbReference>
<feature type="region of interest" description="Disordered" evidence="1">
    <location>
        <begin position="1"/>
        <end position="91"/>
    </location>
</feature>
<proteinExistence type="predicted"/>
<organism evidence="2 3">
    <name type="scientific">Pleurodeles waltl</name>
    <name type="common">Iberian ribbed newt</name>
    <dbReference type="NCBI Taxonomy" id="8319"/>
    <lineage>
        <taxon>Eukaryota</taxon>
        <taxon>Metazoa</taxon>
        <taxon>Chordata</taxon>
        <taxon>Craniata</taxon>
        <taxon>Vertebrata</taxon>
        <taxon>Euteleostomi</taxon>
        <taxon>Amphibia</taxon>
        <taxon>Batrachia</taxon>
        <taxon>Caudata</taxon>
        <taxon>Salamandroidea</taxon>
        <taxon>Salamandridae</taxon>
        <taxon>Pleurodelinae</taxon>
        <taxon>Pleurodeles</taxon>
    </lineage>
</organism>
<feature type="compositionally biased region" description="Polar residues" evidence="1">
    <location>
        <begin position="42"/>
        <end position="60"/>
    </location>
</feature>
<evidence type="ECO:0000313" key="2">
    <source>
        <dbReference type="EMBL" id="KAJ1150596.1"/>
    </source>
</evidence>
<name>A0AAV7RGM6_PLEWA</name>
<sequence>MIRGRHTIQKVSQPAAAGKLQQPVGPTRSKAASARPRPASTQVLQVSRSSEGAPRVSSSAPRDPSGAAHHRARRRPAPPPQPVLLTQTSAAVPRLCLTRIPAKPALGAQAPTR</sequence>
<accession>A0AAV7RGM6</accession>
<evidence type="ECO:0000313" key="3">
    <source>
        <dbReference type="Proteomes" id="UP001066276"/>
    </source>
</evidence>
<protein>
    <submittedName>
        <fullName evidence="2">Uncharacterized protein</fullName>
    </submittedName>
</protein>
<keyword evidence="3" id="KW-1185">Reference proteome</keyword>
<dbReference type="Proteomes" id="UP001066276">
    <property type="component" value="Chromosome 5"/>
</dbReference>
<evidence type="ECO:0000256" key="1">
    <source>
        <dbReference type="SAM" id="MobiDB-lite"/>
    </source>
</evidence>